<dbReference type="EMBL" id="CAMGYJ010000007">
    <property type="protein sequence ID" value="CAI0441189.1"/>
    <property type="molecule type" value="Genomic_DNA"/>
</dbReference>
<dbReference type="Proteomes" id="UP001154282">
    <property type="component" value="Unassembled WGS sequence"/>
</dbReference>
<sequence length="58" mass="6682">DWKVHIGLFSSLLRPKLVTKDQVRVDLLVYRLLARELPFVYVRLLNRAIIEFGGSLSG</sequence>
<keyword evidence="2" id="KW-1185">Reference proteome</keyword>
<dbReference type="AlphaFoldDB" id="A0AAV0M365"/>
<proteinExistence type="predicted"/>
<evidence type="ECO:0000313" key="2">
    <source>
        <dbReference type="Proteomes" id="UP001154282"/>
    </source>
</evidence>
<evidence type="ECO:0000313" key="1">
    <source>
        <dbReference type="EMBL" id="CAI0441189.1"/>
    </source>
</evidence>
<name>A0AAV0M365_9ROSI</name>
<reference evidence="1" key="1">
    <citation type="submission" date="2022-08" db="EMBL/GenBank/DDBJ databases">
        <authorList>
            <person name="Gutierrez-Valencia J."/>
        </authorList>
    </citation>
    <scope>NUCLEOTIDE SEQUENCE</scope>
</reference>
<organism evidence="1 2">
    <name type="scientific">Linum tenue</name>
    <dbReference type="NCBI Taxonomy" id="586396"/>
    <lineage>
        <taxon>Eukaryota</taxon>
        <taxon>Viridiplantae</taxon>
        <taxon>Streptophyta</taxon>
        <taxon>Embryophyta</taxon>
        <taxon>Tracheophyta</taxon>
        <taxon>Spermatophyta</taxon>
        <taxon>Magnoliopsida</taxon>
        <taxon>eudicotyledons</taxon>
        <taxon>Gunneridae</taxon>
        <taxon>Pentapetalae</taxon>
        <taxon>rosids</taxon>
        <taxon>fabids</taxon>
        <taxon>Malpighiales</taxon>
        <taxon>Linaceae</taxon>
        <taxon>Linum</taxon>
    </lineage>
</organism>
<feature type="non-terminal residue" evidence="1">
    <location>
        <position position="1"/>
    </location>
</feature>
<protein>
    <submittedName>
        <fullName evidence="1">Uncharacterized protein</fullName>
    </submittedName>
</protein>
<comment type="caution">
    <text evidence="1">The sequence shown here is derived from an EMBL/GenBank/DDBJ whole genome shotgun (WGS) entry which is preliminary data.</text>
</comment>
<gene>
    <name evidence="1" type="ORF">LITE_LOCUS26768</name>
</gene>
<accession>A0AAV0M365</accession>